<organism evidence="1 2">
    <name type="scientific">Albugo candida</name>
    <dbReference type="NCBI Taxonomy" id="65357"/>
    <lineage>
        <taxon>Eukaryota</taxon>
        <taxon>Sar</taxon>
        <taxon>Stramenopiles</taxon>
        <taxon>Oomycota</taxon>
        <taxon>Peronosporomycetes</taxon>
        <taxon>Albuginales</taxon>
        <taxon>Albuginaceae</taxon>
        <taxon>Albugo</taxon>
    </lineage>
</organism>
<keyword evidence="2" id="KW-1185">Reference proteome</keyword>
<dbReference type="OrthoDB" id="67682at2759"/>
<dbReference type="EMBL" id="CAIX01000117">
    <property type="protein sequence ID" value="CCI46112.1"/>
    <property type="molecule type" value="Genomic_DNA"/>
</dbReference>
<proteinExistence type="predicted"/>
<protein>
    <submittedName>
        <fullName evidence="1">Uncharacterized protein</fullName>
    </submittedName>
</protein>
<gene>
    <name evidence="1" type="ORF">BN9_070410</name>
</gene>
<evidence type="ECO:0000313" key="2">
    <source>
        <dbReference type="Proteomes" id="UP000053237"/>
    </source>
</evidence>
<sequence length="255" mass="29367">MYEKLVSNDRTDTVLARLGEAGVKTVTAFSSSYDDRFPSSLDGIITRKEFAICMQSINDTVAEYFPCVPCYAIGYFCCMTTFGLSLCCQEPCTRDLEVNLHRVLRQVSNREVFLYRGIYWRFRRSVRSHVSYIEICQATCDYKFLLEFTVLNHCIPINQNMRNHCIIGIAAIVLVTLSNNGGCHDIDDQVFRQTASDPAVWLDEGVMAKGEFHDWEEQKTFCFHNNATLRIRLDPLDRYQNIAFMFIMSTAHPLQ</sequence>
<dbReference type="AlphaFoldDB" id="A0A024GGU3"/>
<dbReference type="InParanoid" id="A0A024GGU3"/>
<evidence type="ECO:0000313" key="1">
    <source>
        <dbReference type="EMBL" id="CCI46112.1"/>
    </source>
</evidence>
<name>A0A024GGU3_9STRA</name>
<dbReference type="Proteomes" id="UP000053237">
    <property type="component" value="Unassembled WGS sequence"/>
</dbReference>
<comment type="caution">
    <text evidence="1">The sequence shown here is derived from an EMBL/GenBank/DDBJ whole genome shotgun (WGS) entry which is preliminary data.</text>
</comment>
<reference evidence="1 2" key="1">
    <citation type="submission" date="2012-05" db="EMBL/GenBank/DDBJ databases">
        <title>Recombination and specialization in a pathogen metapopulation.</title>
        <authorList>
            <person name="Gardiner A."/>
            <person name="Kemen E."/>
            <person name="Schultz-Larsen T."/>
            <person name="MacLean D."/>
            <person name="Van Oosterhout C."/>
            <person name="Jones J.D.G."/>
        </authorList>
    </citation>
    <scope>NUCLEOTIDE SEQUENCE [LARGE SCALE GENOMIC DNA]</scope>
    <source>
        <strain evidence="1 2">Ac Nc2</strain>
    </source>
</reference>
<accession>A0A024GGU3</accession>